<proteinExistence type="inferred from homology"/>
<dbReference type="SUPFAM" id="SSF51905">
    <property type="entry name" value="FAD/NAD(P)-binding domain"/>
    <property type="match status" value="1"/>
</dbReference>
<evidence type="ECO:0000256" key="1">
    <source>
        <dbReference type="ARBA" id="ARBA00006599"/>
    </source>
</evidence>
<keyword evidence="3" id="KW-1185">Reference proteome</keyword>
<dbReference type="NCBIfam" id="TIGR01790">
    <property type="entry name" value="carotene-cycl"/>
    <property type="match status" value="1"/>
</dbReference>
<dbReference type="InterPro" id="IPR010108">
    <property type="entry name" value="Lycopene_cyclase_b/e"/>
</dbReference>
<dbReference type="RefSeq" id="WP_344700258.1">
    <property type="nucleotide sequence ID" value="NZ_BAABBM010000001.1"/>
</dbReference>
<dbReference type="Gene3D" id="3.50.50.60">
    <property type="entry name" value="FAD/NAD(P)-binding domain"/>
    <property type="match status" value="1"/>
</dbReference>
<name>A0ABP7LU95_9SPHN</name>
<reference evidence="3" key="1">
    <citation type="journal article" date="2019" name="Int. J. Syst. Evol. Microbiol.">
        <title>The Global Catalogue of Microorganisms (GCM) 10K type strain sequencing project: providing services to taxonomists for standard genome sequencing and annotation.</title>
        <authorList>
            <consortium name="The Broad Institute Genomics Platform"/>
            <consortium name="The Broad Institute Genome Sequencing Center for Infectious Disease"/>
            <person name="Wu L."/>
            <person name="Ma J."/>
        </authorList>
    </citation>
    <scope>NUCLEOTIDE SEQUENCE [LARGE SCALE GENOMIC DNA]</scope>
    <source>
        <strain evidence="3">JCM 17543</strain>
    </source>
</reference>
<comment type="similarity">
    <text evidence="1">Belongs to the lycopene cyclase family.</text>
</comment>
<gene>
    <name evidence="2" type="ORF">GCM10022276_27440</name>
</gene>
<evidence type="ECO:0008006" key="4">
    <source>
        <dbReference type="Google" id="ProtNLM"/>
    </source>
</evidence>
<accession>A0ABP7LU95</accession>
<evidence type="ECO:0000313" key="2">
    <source>
        <dbReference type="EMBL" id="GAA3907515.1"/>
    </source>
</evidence>
<protein>
    <recommendedName>
        <fullName evidence="4">Lycopene beta-cyclase</fullName>
    </recommendedName>
</protein>
<comment type="caution">
    <text evidence="2">The sequence shown here is derived from an EMBL/GenBank/DDBJ whole genome shotgun (WGS) entry which is preliminary data.</text>
</comment>
<evidence type="ECO:0000313" key="3">
    <source>
        <dbReference type="Proteomes" id="UP001500827"/>
    </source>
</evidence>
<dbReference type="InterPro" id="IPR036188">
    <property type="entry name" value="FAD/NAD-bd_sf"/>
</dbReference>
<dbReference type="Proteomes" id="UP001500827">
    <property type="component" value="Unassembled WGS sequence"/>
</dbReference>
<dbReference type="Pfam" id="PF05834">
    <property type="entry name" value="Lycopene_cycl"/>
    <property type="match status" value="1"/>
</dbReference>
<dbReference type="InterPro" id="IPR008461">
    <property type="entry name" value="CrtY"/>
</dbReference>
<dbReference type="NCBIfam" id="TIGR01789">
    <property type="entry name" value="lycopene_cycl"/>
    <property type="match status" value="1"/>
</dbReference>
<organism evidence="2 3">
    <name type="scientific">Sphingomonas limnosediminicola</name>
    <dbReference type="NCBI Taxonomy" id="940133"/>
    <lineage>
        <taxon>Bacteria</taxon>
        <taxon>Pseudomonadati</taxon>
        <taxon>Pseudomonadota</taxon>
        <taxon>Alphaproteobacteria</taxon>
        <taxon>Sphingomonadales</taxon>
        <taxon>Sphingomonadaceae</taxon>
        <taxon>Sphingomonas</taxon>
    </lineage>
</organism>
<dbReference type="EMBL" id="BAABBM010000001">
    <property type="protein sequence ID" value="GAA3907515.1"/>
    <property type="molecule type" value="Genomic_DNA"/>
</dbReference>
<sequence length="378" mass="41996">MTRLIIAGGGLAGGLCALAMARKRPEVELVVVEQGERFGGNHTWSFFDNDVPTDRRGVLDGIEAHHWPEHTVRFPHRRRTIALGYNSIRSAALDAALRRALRLEQYRLGQRIAEVTPRSVTLEGGERIEGDAMLDTRGPGPMLGIELGWQKFVGRTYRFQKAHGVSAPVIMDATVEQIDGYRFIYQLPLSDTELLIEDTYYSASPLLDEAVLGERVDQVAAAIGAADIIEEEKGVLPVVMDGDVETLWKGEPLVRLGLRGGFFQPTTSYSLPDAVANAALLAEQRDLSAEALFALFRSRAARLWRERSFFRLLNRMLFRAAEPAESYRVLEHFYRLPPPVIGRFYSSGLTAFDKVRILSGRPPVPIGRALAALRSKAA</sequence>